<dbReference type="RefSeq" id="WP_379711838.1">
    <property type="nucleotide sequence ID" value="NZ_JBHTBS010000004.1"/>
</dbReference>
<evidence type="ECO:0000313" key="2">
    <source>
        <dbReference type="EMBL" id="MFC7337499.1"/>
    </source>
</evidence>
<keyword evidence="3" id="KW-1185">Reference proteome</keyword>
<dbReference type="EMBL" id="JBHTBS010000004">
    <property type="protein sequence ID" value="MFC7337499.1"/>
    <property type="molecule type" value="Genomic_DNA"/>
</dbReference>
<gene>
    <name evidence="2" type="ORF">ACFQY0_09955</name>
</gene>
<organism evidence="2 3">
    <name type="scientific">Haloferula chungangensis</name>
    <dbReference type="NCBI Taxonomy" id="1048331"/>
    <lineage>
        <taxon>Bacteria</taxon>
        <taxon>Pseudomonadati</taxon>
        <taxon>Verrucomicrobiota</taxon>
        <taxon>Verrucomicrobiia</taxon>
        <taxon>Verrucomicrobiales</taxon>
        <taxon>Verrucomicrobiaceae</taxon>
        <taxon>Haloferula</taxon>
    </lineage>
</organism>
<feature type="domain" description="DUF4132" evidence="1">
    <location>
        <begin position="711"/>
        <end position="890"/>
    </location>
</feature>
<name>A0ABW2L562_9BACT</name>
<sequence>MRNIQWLKGLSDEARKLIEAYVEDGGGDVPRLATQWIAGYEIESFSKLLAKEPELDGEGRICLKMLFGLSAHNSDYRWVSNFIGHHDELLISLADELIDASAIPGFARSLGSYQIKWVLRETPSDDEPFESVAANYLWRNHDFSQTVWMTRDEALALALARYRPDKFGTWIADPSIGADAGASAGWLAVAEETESFDQAMIDTLLVWIAEGAEIPPHHEKSNAAVRAFEFLCKLNKLRGGSFKELLMKWVRKPLFIATREGVELLVEEAPDEVCGLVFHAKNSGYGRGTRGLYRLALQDLDGMGSKLLEKEIAASYLSMAGDLALEVMLTETPAGKEEVIRRMIRIGGEGRHATKSRSQSGAPDYWEEVAKHDSLLMAPEMRELLCGKSRALREIAADWLVRMQADECAELAGRLGGSKGIPDRIGAAFLLGRLGTPEAIRRLVEMHAVEPSKTVRTEIGQLASTRGISVEKEPERVVESVGSIGEFEKGLLKKAKSIRMPKAPWLNVEALPGLVSVSGETLSELAVTYLFQLQARQKGGELAPELEPVLSHLDRGKNAVFAHALLDQWFASDMKAPTRWALNVAAMLGDDSIIDRLIRPIPEWCGQNHGSRAEWCAHAIALLGSEGAMQTLDALIQRYRNHRKYVSAAASDAIRTLAEIQGISEDEMAERIVPDFGFNAEGERQFTAKSGEKVTARLRADLKLVWQVGDGKEAGTIPKNLTSSDSDAAKDLKKFLTQALKSQTLRLERTMIEGRRWELKVWRERFEAHPVFRCYAESLVWGVYDQQGSLKRTFRRYANGILADASGEPEELEDEEMMIGLVHPLMLDDSLKSSWRAHLRRFKVKPAFGQIDRAIELLDPLHGNRRELRLAEGCQIDASVFRNRAMGRGWSIGSTQDGGYIYDCFRKFPGLCVEVYLALEDFHATSGRGDEIKLGIALFAKPDANQKRAYLGVMPGVDDERVLRFGEVPAVVYSETVADLKAIMGEVKA</sequence>
<proteinExistence type="predicted"/>
<comment type="caution">
    <text evidence="2">The sequence shown here is derived from an EMBL/GenBank/DDBJ whole genome shotgun (WGS) entry which is preliminary data.</text>
</comment>
<reference evidence="3" key="1">
    <citation type="journal article" date="2019" name="Int. J. Syst. Evol. Microbiol.">
        <title>The Global Catalogue of Microorganisms (GCM) 10K type strain sequencing project: providing services to taxonomists for standard genome sequencing and annotation.</title>
        <authorList>
            <consortium name="The Broad Institute Genomics Platform"/>
            <consortium name="The Broad Institute Genome Sequencing Center for Infectious Disease"/>
            <person name="Wu L."/>
            <person name="Ma J."/>
        </authorList>
    </citation>
    <scope>NUCLEOTIDE SEQUENCE [LARGE SCALE GENOMIC DNA]</scope>
    <source>
        <strain evidence="3">CGMCC 4.1467</strain>
    </source>
</reference>
<protein>
    <submittedName>
        <fullName evidence="2">DUF4132 domain-containing protein</fullName>
    </submittedName>
</protein>
<accession>A0ABW2L562</accession>
<evidence type="ECO:0000259" key="1">
    <source>
        <dbReference type="Pfam" id="PF13569"/>
    </source>
</evidence>
<dbReference type="Proteomes" id="UP001596472">
    <property type="component" value="Unassembled WGS sequence"/>
</dbReference>
<dbReference type="Pfam" id="PF13569">
    <property type="entry name" value="DUF4132"/>
    <property type="match status" value="1"/>
</dbReference>
<dbReference type="InterPro" id="IPR025406">
    <property type="entry name" value="DUF4132"/>
</dbReference>
<evidence type="ECO:0000313" key="3">
    <source>
        <dbReference type="Proteomes" id="UP001596472"/>
    </source>
</evidence>